<accession>A0A445K3F6</accession>
<reference evidence="2 3" key="1">
    <citation type="submission" date="2018-09" db="EMBL/GenBank/DDBJ databases">
        <title>A high-quality reference genome of wild soybean provides a powerful tool to mine soybean genomes.</title>
        <authorList>
            <person name="Xie M."/>
            <person name="Chung C.Y.L."/>
            <person name="Li M.-W."/>
            <person name="Wong F.-L."/>
            <person name="Chan T.-F."/>
            <person name="Lam H.-M."/>
        </authorList>
    </citation>
    <scope>NUCLEOTIDE SEQUENCE [LARGE SCALE GENOMIC DNA]</scope>
    <source>
        <strain evidence="3">cv. W05</strain>
        <tissue evidence="2">Hypocotyl of etiolated seedlings</tissue>
    </source>
</reference>
<sequence length="165" mass="18437">MSTINKDHIVDESNRSETKLVEEEEEEEDLQKLLVPDVQNLPLIPPSAVETNFATYFALDFMKPAHDQYVYRHANGLCVIGLAPSHVAFKDEGGITAVDFNVGKSDRSGMKVTGKRKKNAQHFESNTALCKISTKNDSYIVRLTEKDTLLLSCQNLLIGSRSRLP</sequence>
<dbReference type="EMBL" id="QZWG01000006">
    <property type="protein sequence ID" value="RZC05381.1"/>
    <property type="molecule type" value="Genomic_DNA"/>
</dbReference>
<organism evidence="2 3">
    <name type="scientific">Glycine soja</name>
    <name type="common">Wild soybean</name>
    <dbReference type="NCBI Taxonomy" id="3848"/>
    <lineage>
        <taxon>Eukaryota</taxon>
        <taxon>Viridiplantae</taxon>
        <taxon>Streptophyta</taxon>
        <taxon>Embryophyta</taxon>
        <taxon>Tracheophyta</taxon>
        <taxon>Spermatophyta</taxon>
        <taxon>Magnoliopsida</taxon>
        <taxon>eudicotyledons</taxon>
        <taxon>Gunneridae</taxon>
        <taxon>Pentapetalae</taxon>
        <taxon>rosids</taxon>
        <taxon>fabids</taxon>
        <taxon>Fabales</taxon>
        <taxon>Fabaceae</taxon>
        <taxon>Papilionoideae</taxon>
        <taxon>50 kb inversion clade</taxon>
        <taxon>NPAAA clade</taxon>
        <taxon>indigoferoid/millettioid clade</taxon>
        <taxon>Phaseoleae</taxon>
        <taxon>Glycine</taxon>
        <taxon>Glycine subgen. Soja</taxon>
    </lineage>
</organism>
<evidence type="ECO:0000256" key="1">
    <source>
        <dbReference type="SAM" id="MobiDB-lite"/>
    </source>
</evidence>
<name>A0A445K3F6_GLYSO</name>
<keyword evidence="3" id="KW-1185">Reference proteome</keyword>
<dbReference type="PANTHER" id="PTHR13651">
    <property type="entry name" value="PROTEIN ABITRAM"/>
    <property type="match status" value="1"/>
</dbReference>
<feature type="compositionally biased region" description="Basic and acidic residues" evidence="1">
    <location>
        <begin position="1"/>
        <end position="21"/>
    </location>
</feature>
<dbReference type="Proteomes" id="UP000289340">
    <property type="component" value="Chromosome 6"/>
</dbReference>
<dbReference type="AlphaFoldDB" id="A0A445K3F6"/>
<feature type="region of interest" description="Disordered" evidence="1">
    <location>
        <begin position="1"/>
        <end position="24"/>
    </location>
</feature>
<dbReference type="InterPro" id="IPR039169">
    <property type="entry name" value="Abitram"/>
</dbReference>
<evidence type="ECO:0000313" key="3">
    <source>
        <dbReference type="Proteomes" id="UP000289340"/>
    </source>
</evidence>
<evidence type="ECO:0000313" key="2">
    <source>
        <dbReference type="EMBL" id="RZC05381.1"/>
    </source>
</evidence>
<dbReference type="PANTHER" id="PTHR13651:SF0">
    <property type="entry name" value="PROTEIN ABITRAM"/>
    <property type="match status" value="1"/>
</dbReference>
<dbReference type="GO" id="GO:0005634">
    <property type="term" value="C:nucleus"/>
    <property type="evidence" value="ECO:0007669"/>
    <property type="project" value="TreeGrafter"/>
</dbReference>
<gene>
    <name evidence="2" type="ORF">D0Y65_013507</name>
</gene>
<comment type="caution">
    <text evidence="2">The sequence shown here is derived from an EMBL/GenBank/DDBJ whole genome shotgun (WGS) entry which is preliminary data.</text>
</comment>
<proteinExistence type="predicted"/>
<protein>
    <submittedName>
        <fullName evidence="2">Protein Simiate isoform B</fullName>
    </submittedName>
</protein>